<sequence>MEPLLISYVITEFFAEVSVTDQLRVTDIRQEQAILSFFAEANDNLNLININYLNKL</sequence>
<evidence type="ECO:0000313" key="1">
    <source>
        <dbReference type="EMBL" id="MDR6781613.1"/>
    </source>
</evidence>
<accession>A0ACC6KR31</accession>
<evidence type="ECO:0000313" key="2">
    <source>
        <dbReference type="Proteomes" id="UP001246858"/>
    </source>
</evidence>
<name>A0ACC6KR31_9SPHI</name>
<dbReference type="Proteomes" id="UP001246858">
    <property type="component" value="Unassembled WGS sequence"/>
</dbReference>
<organism evidence="1 2">
    <name type="scientific">Pedobacter africanus</name>
    <dbReference type="NCBI Taxonomy" id="151894"/>
    <lineage>
        <taxon>Bacteria</taxon>
        <taxon>Pseudomonadati</taxon>
        <taxon>Bacteroidota</taxon>
        <taxon>Sphingobacteriia</taxon>
        <taxon>Sphingobacteriales</taxon>
        <taxon>Sphingobacteriaceae</taxon>
        <taxon>Pedobacter</taxon>
    </lineage>
</organism>
<keyword evidence="2" id="KW-1185">Reference proteome</keyword>
<proteinExistence type="predicted"/>
<comment type="caution">
    <text evidence="1">The sequence shown here is derived from an EMBL/GenBank/DDBJ whole genome shotgun (WGS) entry which is preliminary data.</text>
</comment>
<protein>
    <submittedName>
        <fullName evidence="1">Uncharacterized protein</fullName>
    </submittedName>
</protein>
<reference evidence="1" key="1">
    <citation type="submission" date="2023-07" db="EMBL/GenBank/DDBJ databases">
        <title>Sorghum-associated microbial communities from plants grown in Nebraska, USA.</title>
        <authorList>
            <person name="Schachtman D."/>
        </authorList>
    </citation>
    <scope>NUCLEOTIDE SEQUENCE</scope>
    <source>
        <strain evidence="1">2697</strain>
    </source>
</reference>
<gene>
    <name evidence="1" type="ORF">J2X78_000165</name>
</gene>
<dbReference type="EMBL" id="JAVDTF010000001">
    <property type="protein sequence ID" value="MDR6781613.1"/>
    <property type="molecule type" value="Genomic_DNA"/>
</dbReference>